<dbReference type="GO" id="GO:0016758">
    <property type="term" value="F:hexosyltransferase activity"/>
    <property type="evidence" value="ECO:0007669"/>
    <property type="project" value="InterPro"/>
</dbReference>
<organism evidence="11 12">
    <name type="scientific">Mytilus coruscus</name>
    <name type="common">Sea mussel</name>
    <dbReference type="NCBI Taxonomy" id="42192"/>
    <lineage>
        <taxon>Eukaryota</taxon>
        <taxon>Metazoa</taxon>
        <taxon>Spiralia</taxon>
        <taxon>Lophotrochozoa</taxon>
        <taxon>Mollusca</taxon>
        <taxon>Bivalvia</taxon>
        <taxon>Autobranchia</taxon>
        <taxon>Pteriomorphia</taxon>
        <taxon>Mytilida</taxon>
        <taxon>Mytiloidea</taxon>
        <taxon>Mytilidae</taxon>
        <taxon>Mytilinae</taxon>
        <taxon>Mytilus</taxon>
    </lineage>
</organism>
<gene>
    <name evidence="11" type="ORF">MCOR_23982</name>
</gene>
<dbReference type="PANTHER" id="PTHR11214:SF349">
    <property type="entry name" value="BETA-1,3-GALACTOSYLTRANSFERASE BRN"/>
    <property type="match status" value="1"/>
</dbReference>
<keyword evidence="9" id="KW-0472">Membrane</keyword>
<keyword evidence="12" id="KW-1185">Reference proteome</keyword>
<name>A0A6J8BXG5_MYTCO</name>
<dbReference type="EMBL" id="CACVKT020004253">
    <property type="protein sequence ID" value="CAC5388735.1"/>
    <property type="molecule type" value="Genomic_DNA"/>
</dbReference>
<keyword evidence="5" id="KW-0812">Transmembrane</keyword>
<keyword evidence="7" id="KW-1133">Transmembrane helix</keyword>
<dbReference type="GO" id="GO:0000139">
    <property type="term" value="C:Golgi membrane"/>
    <property type="evidence" value="ECO:0007669"/>
    <property type="project" value="UniProtKB-SubCell"/>
</dbReference>
<evidence type="ECO:0000256" key="7">
    <source>
        <dbReference type="ARBA" id="ARBA00022989"/>
    </source>
</evidence>
<keyword evidence="8 10" id="KW-0333">Golgi apparatus</keyword>
<dbReference type="PANTHER" id="PTHR11214">
    <property type="entry name" value="BETA-1,3-N-ACETYLGLUCOSAMINYLTRANSFERASE"/>
    <property type="match status" value="1"/>
</dbReference>
<protein>
    <recommendedName>
        <fullName evidence="10">Hexosyltransferase</fullName>
        <ecNumber evidence="10">2.4.1.-</ecNumber>
    </recommendedName>
</protein>
<evidence type="ECO:0000256" key="2">
    <source>
        <dbReference type="ARBA" id="ARBA00008661"/>
    </source>
</evidence>
<dbReference type="AlphaFoldDB" id="A0A6J8BXG5"/>
<accession>A0A6J8BXG5</accession>
<dbReference type="Proteomes" id="UP000507470">
    <property type="component" value="Unassembled WGS sequence"/>
</dbReference>
<evidence type="ECO:0000256" key="1">
    <source>
        <dbReference type="ARBA" id="ARBA00004323"/>
    </source>
</evidence>
<keyword evidence="3 10" id="KW-0328">Glycosyltransferase</keyword>
<evidence type="ECO:0000256" key="4">
    <source>
        <dbReference type="ARBA" id="ARBA00022679"/>
    </source>
</evidence>
<comment type="similarity">
    <text evidence="2 10">Belongs to the glycosyltransferase 31 family.</text>
</comment>
<evidence type="ECO:0000256" key="10">
    <source>
        <dbReference type="RuleBase" id="RU363063"/>
    </source>
</evidence>
<proteinExistence type="inferred from homology"/>
<comment type="subcellular location">
    <subcellularLocation>
        <location evidence="1 10">Golgi apparatus membrane</location>
        <topology evidence="1 10">Single-pass type II membrane protein</topology>
    </subcellularLocation>
</comment>
<dbReference type="GO" id="GO:0006493">
    <property type="term" value="P:protein O-linked glycosylation"/>
    <property type="evidence" value="ECO:0007669"/>
    <property type="project" value="TreeGrafter"/>
</dbReference>
<dbReference type="InterPro" id="IPR002659">
    <property type="entry name" value="Glyco_trans_31"/>
</dbReference>
<evidence type="ECO:0000256" key="9">
    <source>
        <dbReference type="ARBA" id="ARBA00023136"/>
    </source>
</evidence>
<dbReference type="Gene3D" id="3.90.550.50">
    <property type="match status" value="1"/>
</dbReference>
<reference evidence="11 12" key="1">
    <citation type="submission" date="2020-06" db="EMBL/GenBank/DDBJ databases">
        <authorList>
            <person name="Li R."/>
            <person name="Bekaert M."/>
        </authorList>
    </citation>
    <scope>NUCLEOTIDE SEQUENCE [LARGE SCALE GENOMIC DNA]</scope>
    <source>
        <strain evidence="12">wild</strain>
    </source>
</reference>
<evidence type="ECO:0000313" key="11">
    <source>
        <dbReference type="EMBL" id="CAC5388735.1"/>
    </source>
</evidence>
<evidence type="ECO:0000256" key="6">
    <source>
        <dbReference type="ARBA" id="ARBA00022968"/>
    </source>
</evidence>
<dbReference type="Pfam" id="PF01762">
    <property type="entry name" value="Galactosyl_T"/>
    <property type="match status" value="1"/>
</dbReference>
<evidence type="ECO:0000313" key="12">
    <source>
        <dbReference type="Proteomes" id="UP000507470"/>
    </source>
</evidence>
<dbReference type="EC" id="2.4.1.-" evidence="10"/>
<evidence type="ECO:0000256" key="3">
    <source>
        <dbReference type="ARBA" id="ARBA00022676"/>
    </source>
</evidence>
<dbReference type="OrthoDB" id="2139606at2759"/>
<sequence>MFQSGTVSRPAAKWRNGSIPEIYLQDMSRVHQDPEEMDVPNTSIEKIVFDIQQKGSSYVNPMNDFDEKYVYRINPAESMCKTSNCDSLQIIFIVKSYVLNFGQRVAIRRTWGGMTTLRSRTIFIVGYLDGIDHLVQQESKYYKDVLQLSLPDQYDNLVYKTIYSLLWLLHVNIEAEFIHFVDDDRLVNPMNIYEFATNTIDSADLVMIGYKLELSKPNRNKNSKTYISPEDYPFTYYPPYIIGGTILTNIKTVRILAITVAFIKVIPIEDVYIGIVAKMANIKLKHNLKFLPYKKSPSNLWNTASSPGYATTYVLLRDWSLVRAKNNINTN</sequence>
<keyword evidence="6" id="KW-0735">Signal-anchor</keyword>
<dbReference type="GO" id="GO:0008194">
    <property type="term" value="F:UDP-glycosyltransferase activity"/>
    <property type="evidence" value="ECO:0007669"/>
    <property type="project" value="TreeGrafter"/>
</dbReference>
<evidence type="ECO:0000256" key="8">
    <source>
        <dbReference type="ARBA" id="ARBA00023034"/>
    </source>
</evidence>
<evidence type="ECO:0000256" key="5">
    <source>
        <dbReference type="ARBA" id="ARBA00022692"/>
    </source>
</evidence>
<keyword evidence="4 11" id="KW-0808">Transferase</keyword>